<name>A0A3N0HY29_9FIRM</name>
<gene>
    <name evidence="6" type="ORF">EDX97_08485</name>
</gene>
<proteinExistence type="inferred from homology"/>
<sequence length="192" mass="22136">MNPIHVMNKQELRKSIQAKRKVLSDSYQKDASQKILSYILQSDAYKKAQTLFIFVSMKGEVNTHPLIEKAWKDGKTVVVPRCESKGIMHAYQIQSWKDVQPRTWGILEPIDTTTYIPVHQIDLAIVPCCTCNEKGQRLGFGGGFYDRYLEHQSMIKMMVCFHELMCEEIPVDDHDIVMDMIVSEIGINNKKQ</sequence>
<accession>A0A3N0HY29</accession>
<evidence type="ECO:0000256" key="3">
    <source>
        <dbReference type="ARBA" id="ARBA00022840"/>
    </source>
</evidence>
<comment type="caution">
    <text evidence="6">The sequence shown here is derived from an EMBL/GenBank/DDBJ whole genome shotgun (WGS) entry which is preliminary data.</text>
</comment>
<dbReference type="NCBIfam" id="TIGR02727">
    <property type="entry name" value="MTHFS_bact"/>
    <property type="match status" value="1"/>
</dbReference>
<evidence type="ECO:0000256" key="1">
    <source>
        <dbReference type="ARBA" id="ARBA00010638"/>
    </source>
</evidence>
<dbReference type="GO" id="GO:0009396">
    <property type="term" value="P:folic acid-containing compound biosynthetic process"/>
    <property type="evidence" value="ECO:0007669"/>
    <property type="project" value="TreeGrafter"/>
</dbReference>
<dbReference type="Proteomes" id="UP000276568">
    <property type="component" value="Unassembled WGS sequence"/>
</dbReference>
<dbReference type="AlphaFoldDB" id="A0A3N0HY29"/>
<feature type="binding site" evidence="4">
    <location>
        <begin position="9"/>
        <end position="13"/>
    </location>
    <ligand>
        <name>ATP</name>
        <dbReference type="ChEBI" id="CHEBI:30616"/>
    </ligand>
</feature>
<keyword evidence="7" id="KW-1185">Reference proteome</keyword>
<dbReference type="SUPFAM" id="SSF100950">
    <property type="entry name" value="NagB/RpiA/CoA transferase-like"/>
    <property type="match status" value="1"/>
</dbReference>
<evidence type="ECO:0000313" key="7">
    <source>
        <dbReference type="Proteomes" id="UP000276568"/>
    </source>
</evidence>
<protein>
    <recommendedName>
        <fullName evidence="5">5-formyltetrahydrofolate cyclo-ligase</fullName>
        <ecNumber evidence="5">6.3.3.2</ecNumber>
    </recommendedName>
</protein>
<evidence type="ECO:0000256" key="2">
    <source>
        <dbReference type="ARBA" id="ARBA00022741"/>
    </source>
</evidence>
<dbReference type="InterPro" id="IPR037171">
    <property type="entry name" value="NagB/RpiA_transferase-like"/>
</dbReference>
<evidence type="ECO:0000256" key="5">
    <source>
        <dbReference type="RuleBase" id="RU361279"/>
    </source>
</evidence>
<feature type="binding site" evidence="4">
    <location>
        <position position="55"/>
    </location>
    <ligand>
        <name>substrate</name>
    </ligand>
</feature>
<comment type="cofactor">
    <cofactor evidence="5">
        <name>Mg(2+)</name>
        <dbReference type="ChEBI" id="CHEBI:18420"/>
    </cofactor>
</comment>
<organism evidence="6 7">
    <name type="scientific">Absicoccus porci</name>
    <dbReference type="NCBI Taxonomy" id="2486576"/>
    <lineage>
        <taxon>Bacteria</taxon>
        <taxon>Bacillati</taxon>
        <taxon>Bacillota</taxon>
        <taxon>Erysipelotrichia</taxon>
        <taxon>Erysipelotrichales</taxon>
        <taxon>Erysipelotrichaceae</taxon>
        <taxon>Absicoccus</taxon>
    </lineage>
</organism>
<dbReference type="EC" id="6.3.3.2" evidence="5"/>
<reference evidence="6 7" key="1">
    <citation type="submission" date="2018-11" db="EMBL/GenBank/DDBJ databases">
        <title>Clostridium sp. nov., a member of the family Erysipelotrichaceae isolated from pig faeces.</title>
        <authorList>
            <person name="Chang Y.-H."/>
        </authorList>
    </citation>
    <scope>NUCLEOTIDE SEQUENCE [LARGE SCALE GENOMIC DNA]</scope>
    <source>
        <strain evidence="6 7">YH-panp20</strain>
    </source>
</reference>
<dbReference type="Gene3D" id="3.40.50.10420">
    <property type="entry name" value="NagB/RpiA/CoA transferase-like"/>
    <property type="match status" value="1"/>
</dbReference>
<dbReference type="GO" id="GO:0046872">
    <property type="term" value="F:metal ion binding"/>
    <property type="evidence" value="ECO:0007669"/>
    <property type="project" value="UniProtKB-KW"/>
</dbReference>
<keyword evidence="5" id="KW-0479">Metal-binding</keyword>
<comment type="catalytic activity">
    <reaction evidence="5">
        <text>(6S)-5-formyl-5,6,7,8-tetrahydrofolate + ATP = (6R)-5,10-methenyltetrahydrofolate + ADP + phosphate</text>
        <dbReference type="Rhea" id="RHEA:10488"/>
        <dbReference type="ChEBI" id="CHEBI:30616"/>
        <dbReference type="ChEBI" id="CHEBI:43474"/>
        <dbReference type="ChEBI" id="CHEBI:57455"/>
        <dbReference type="ChEBI" id="CHEBI:57457"/>
        <dbReference type="ChEBI" id="CHEBI:456216"/>
        <dbReference type="EC" id="6.3.3.2"/>
    </reaction>
</comment>
<keyword evidence="3 4" id="KW-0067">ATP-binding</keyword>
<keyword evidence="5" id="KW-0460">Magnesium</keyword>
<keyword evidence="6" id="KW-0436">Ligase</keyword>
<dbReference type="InterPro" id="IPR024185">
    <property type="entry name" value="FTHF_cligase-like_sf"/>
</dbReference>
<dbReference type="PIRSF" id="PIRSF006806">
    <property type="entry name" value="FTHF_cligase"/>
    <property type="match status" value="1"/>
</dbReference>
<dbReference type="Pfam" id="PF01812">
    <property type="entry name" value="5-FTHF_cyc-lig"/>
    <property type="match status" value="1"/>
</dbReference>
<dbReference type="InterPro" id="IPR002698">
    <property type="entry name" value="FTHF_cligase"/>
</dbReference>
<dbReference type="GO" id="GO:0035999">
    <property type="term" value="P:tetrahydrofolate interconversion"/>
    <property type="evidence" value="ECO:0007669"/>
    <property type="project" value="TreeGrafter"/>
</dbReference>
<dbReference type="EMBL" id="RJQC01000003">
    <property type="protein sequence ID" value="RNM29665.1"/>
    <property type="molecule type" value="Genomic_DNA"/>
</dbReference>
<evidence type="ECO:0000313" key="6">
    <source>
        <dbReference type="EMBL" id="RNM29665.1"/>
    </source>
</evidence>
<dbReference type="PANTHER" id="PTHR23407">
    <property type="entry name" value="ATPASE INHIBITOR/5-FORMYLTETRAHYDROFOLATE CYCLO-LIGASE"/>
    <property type="match status" value="1"/>
</dbReference>
<dbReference type="GO" id="GO:0030272">
    <property type="term" value="F:5-formyltetrahydrofolate cyclo-ligase activity"/>
    <property type="evidence" value="ECO:0007669"/>
    <property type="project" value="UniProtKB-EC"/>
</dbReference>
<comment type="similarity">
    <text evidence="1 5">Belongs to the 5-formyltetrahydrofolate cyclo-ligase family.</text>
</comment>
<evidence type="ECO:0000256" key="4">
    <source>
        <dbReference type="PIRSR" id="PIRSR006806-1"/>
    </source>
</evidence>
<feature type="binding site" evidence="4">
    <location>
        <begin position="137"/>
        <end position="145"/>
    </location>
    <ligand>
        <name>ATP</name>
        <dbReference type="ChEBI" id="CHEBI:30616"/>
    </ligand>
</feature>
<feature type="binding site" evidence="4">
    <location>
        <position position="60"/>
    </location>
    <ligand>
        <name>substrate</name>
    </ligand>
</feature>
<keyword evidence="2 4" id="KW-0547">Nucleotide-binding</keyword>
<dbReference type="GO" id="GO:0005524">
    <property type="term" value="F:ATP binding"/>
    <property type="evidence" value="ECO:0007669"/>
    <property type="project" value="UniProtKB-KW"/>
</dbReference>
<dbReference type="PANTHER" id="PTHR23407:SF1">
    <property type="entry name" value="5-FORMYLTETRAHYDROFOLATE CYCLO-LIGASE"/>
    <property type="match status" value="1"/>
</dbReference>